<dbReference type="NCBIfam" id="NF006109">
    <property type="entry name" value="PRK08260.1"/>
    <property type="match status" value="1"/>
</dbReference>
<dbReference type="AlphaFoldDB" id="A0A852W7H6"/>
<evidence type="ECO:0000313" key="2">
    <source>
        <dbReference type="EMBL" id="NYG04510.1"/>
    </source>
</evidence>
<dbReference type="CDD" id="cd06558">
    <property type="entry name" value="crotonase-like"/>
    <property type="match status" value="1"/>
</dbReference>
<dbReference type="InterPro" id="IPR029045">
    <property type="entry name" value="ClpP/crotonase-like_dom_sf"/>
</dbReference>
<protein>
    <submittedName>
        <fullName evidence="2">Enoyl-CoA hydratase/carnithine racemase</fullName>
    </submittedName>
</protein>
<organism evidence="2 3">
    <name type="scientific">Pseudonocardia alni</name>
    <name type="common">Amycolata alni</name>
    <dbReference type="NCBI Taxonomy" id="33907"/>
    <lineage>
        <taxon>Bacteria</taxon>
        <taxon>Bacillati</taxon>
        <taxon>Actinomycetota</taxon>
        <taxon>Actinomycetes</taxon>
        <taxon>Pseudonocardiales</taxon>
        <taxon>Pseudonocardiaceae</taxon>
        <taxon>Pseudonocardia</taxon>
    </lineage>
</organism>
<keyword evidence="3" id="KW-1185">Reference proteome</keyword>
<dbReference type="InterPro" id="IPR014748">
    <property type="entry name" value="Enoyl-CoA_hydra_C"/>
</dbReference>
<dbReference type="PANTHER" id="PTHR43684:SF4">
    <property type="entry name" value="ENOYL-COA HYDRATASE_ISOMERASE FAMILY PROTEIN (AFU_ORTHOLOGUE AFUA_1G01890)"/>
    <property type="match status" value="1"/>
</dbReference>
<dbReference type="Gene3D" id="3.90.226.10">
    <property type="entry name" value="2-enoyl-CoA Hydratase, Chain A, domain 1"/>
    <property type="match status" value="1"/>
</dbReference>
<dbReference type="GO" id="GO:0003824">
    <property type="term" value="F:catalytic activity"/>
    <property type="evidence" value="ECO:0007669"/>
    <property type="project" value="UniProtKB-ARBA"/>
</dbReference>
<dbReference type="Pfam" id="PF00378">
    <property type="entry name" value="ECH_1"/>
    <property type="match status" value="1"/>
</dbReference>
<dbReference type="InterPro" id="IPR051053">
    <property type="entry name" value="ECH/Chromodomain_protein"/>
</dbReference>
<dbReference type="RefSeq" id="WP_179762304.1">
    <property type="nucleotide sequence ID" value="NZ_BAAAJZ010000007.1"/>
</dbReference>
<dbReference type="PANTHER" id="PTHR43684">
    <property type="match status" value="1"/>
</dbReference>
<dbReference type="Gene3D" id="1.10.12.10">
    <property type="entry name" value="Lyase 2-enoyl-coa Hydratase, Chain A, domain 2"/>
    <property type="match status" value="1"/>
</dbReference>
<dbReference type="GeneID" id="98054462"/>
<dbReference type="EMBL" id="JACCCZ010000001">
    <property type="protein sequence ID" value="NYG04510.1"/>
    <property type="molecule type" value="Genomic_DNA"/>
</dbReference>
<dbReference type="Proteomes" id="UP000549695">
    <property type="component" value="Unassembled WGS sequence"/>
</dbReference>
<evidence type="ECO:0000313" key="3">
    <source>
        <dbReference type="Proteomes" id="UP000549695"/>
    </source>
</evidence>
<comment type="similarity">
    <text evidence="1">Belongs to the enoyl-CoA hydratase/isomerase family.</text>
</comment>
<comment type="caution">
    <text evidence="2">The sequence shown here is derived from an EMBL/GenBank/DDBJ whole genome shotgun (WGS) entry which is preliminary data.</text>
</comment>
<reference evidence="2 3" key="1">
    <citation type="submission" date="2020-07" db="EMBL/GenBank/DDBJ databases">
        <title>Sequencing the genomes of 1000 actinobacteria strains.</title>
        <authorList>
            <person name="Klenk H.-P."/>
        </authorList>
    </citation>
    <scope>NUCLEOTIDE SEQUENCE [LARGE SCALE GENOMIC DNA]</scope>
    <source>
        <strain evidence="2 3">DSM 44749</strain>
    </source>
</reference>
<accession>A0A852W7H6</accession>
<dbReference type="SUPFAM" id="SSF52096">
    <property type="entry name" value="ClpP/crotonase"/>
    <property type="match status" value="1"/>
</dbReference>
<dbReference type="InterPro" id="IPR001753">
    <property type="entry name" value="Enoyl-CoA_hydra/iso"/>
</dbReference>
<proteinExistence type="inferred from homology"/>
<sequence>MSTDAPAFTQISYDVDDRVATITLDRPDRLNAFTPTMARELIAAYDRADADDAVRAIVLTGRGRGFCAGADLGRGGASFDPTDPQRAADRAGVGTIGGVVRDGGGTVTMRMAALRTPVIAAVNGPAVGIGATMTLPADIRLAGASARFGFVFARRGLVPEAASSWFLPRIVGVSRAMEWAATGRVFDAAEALDGRLVSRVLPDDELLGAAYAIAREIADNTSAVSVALTRQLLWGMLGAPSPWDAHRADSAAIAHLGQGRDVAEGVTSFLEKRPPAFPDTVSDDYPGHVLPHWPAPPADLTD</sequence>
<gene>
    <name evidence="2" type="ORF">HDA37_004795</name>
</gene>
<name>A0A852W7H6_PSEA5</name>
<evidence type="ECO:0000256" key="1">
    <source>
        <dbReference type="ARBA" id="ARBA00005254"/>
    </source>
</evidence>